<dbReference type="EMBL" id="CP049055">
    <property type="protein sequence ID" value="QII09794.1"/>
    <property type="molecule type" value="Genomic_DNA"/>
</dbReference>
<accession>A0A6G7GKB7</accession>
<reference evidence="1 2" key="1">
    <citation type="submission" date="2020-02" db="EMBL/GenBank/DDBJ databases">
        <title>Newly sequenced genome of strain CSTR1 showed variability in Candidatus Kuenenia stuttgartiensis genomes.</title>
        <authorList>
            <person name="Ding C."/>
            <person name="Adrian L."/>
        </authorList>
    </citation>
    <scope>NUCLEOTIDE SEQUENCE [LARGE SCALE GENOMIC DNA]</scope>
    <source>
        <strain evidence="1 2">CSTR1</strain>
    </source>
</reference>
<evidence type="ECO:0000313" key="2">
    <source>
        <dbReference type="Proteomes" id="UP000501926"/>
    </source>
</evidence>
<dbReference type="AlphaFoldDB" id="A0A6G7GKB7"/>
<organism evidence="1 2">
    <name type="scientific">Kuenenia stuttgartiensis</name>
    <dbReference type="NCBI Taxonomy" id="174633"/>
    <lineage>
        <taxon>Bacteria</taxon>
        <taxon>Pseudomonadati</taxon>
        <taxon>Planctomycetota</taxon>
        <taxon>Candidatus Brocadiia</taxon>
        <taxon>Candidatus Brocadiales</taxon>
        <taxon>Candidatus Brocadiaceae</taxon>
        <taxon>Candidatus Kuenenia</taxon>
    </lineage>
</organism>
<sequence length="39" mass="4320">MIRICLVFRALCLFGSGYISLGIPDLQEEAIASLQLSDY</sequence>
<name>A0A6G7GKB7_KUEST</name>
<dbReference type="Proteomes" id="UP000501926">
    <property type="component" value="Chromosome"/>
</dbReference>
<evidence type="ECO:0000313" key="1">
    <source>
        <dbReference type="EMBL" id="QII09794.1"/>
    </source>
</evidence>
<proteinExistence type="predicted"/>
<gene>
    <name evidence="1" type="ORF">KsCSTR_04150</name>
</gene>
<protein>
    <submittedName>
        <fullName evidence="1">Uncharacterized protein</fullName>
    </submittedName>
</protein>